<evidence type="ECO:0000313" key="4">
    <source>
        <dbReference type="Proteomes" id="UP000778864"/>
    </source>
</evidence>
<reference evidence="3" key="1">
    <citation type="submission" date="2021-02" db="EMBL/GenBank/DDBJ databases">
        <title>Infant gut strain persistence is associated with maternal origin, phylogeny, and functional potential including surface adhesion and iron acquisition.</title>
        <authorList>
            <person name="Lou Y.C."/>
        </authorList>
    </citation>
    <scope>NUCLEOTIDE SEQUENCE</scope>
    <source>
        <strain evidence="3">L3_108_031G1_dasL3_108_031G1_concoct_20</strain>
    </source>
</reference>
<evidence type="ECO:0000313" key="3">
    <source>
        <dbReference type="EMBL" id="MBS4893854.1"/>
    </source>
</evidence>
<feature type="coiled-coil region" evidence="1">
    <location>
        <begin position="389"/>
        <end position="471"/>
    </location>
</feature>
<dbReference type="Proteomes" id="UP000778864">
    <property type="component" value="Unassembled WGS sequence"/>
</dbReference>
<keyword evidence="1" id="KW-0175">Coiled coil</keyword>
<name>A0A942WVS0_VEIPA</name>
<protein>
    <submittedName>
        <fullName evidence="3">Uncharacterized protein</fullName>
    </submittedName>
</protein>
<dbReference type="AlphaFoldDB" id="A0A942WVS0"/>
<evidence type="ECO:0000256" key="2">
    <source>
        <dbReference type="SAM" id="MobiDB-lite"/>
    </source>
</evidence>
<proteinExistence type="predicted"/>
<dbReference type="RefSeq" id="WP_278468226.1">
    <property type="nucleotide sequence ID" value="NZ_JAGZMU010000005.1"/>
</dbReference>
<organism evidence="3 4">
    <name type="scientific">Veillonella parvula</name>
    <name type="common">Staphylococcus parvulus</name>
    <dbReference type="NCBI Taxonomy" id="29466"/>
    <lineage>
        <taxon>Bacteria</taxon>
        <taxon>Bacillati</taxon>
        <taxon>Bacillota</taxon>
        <taxon>Negativicutes</taxon>
        <taxon>Veillonellales</taxon>
        <taxon>Veillonellaceae</taxon>
        <taxon>Veillonella</taxon>
    </lineage>
</organism>
<dbReference type="EMBL" id="JAGZMU010000005">
    <property type="protein sequence ID" value="MBS4893854.1"/>
    <property type="molecule type" value="Genomic_DNA"/>
</dbReference>
<gene>
    <name evidence="3" type="ORF">KHZ90_08765</name>
</gene>
<evidence type="ECO:0000256" key="1">
    <source>
        <dbReference type="SAM" id="Coils"/>
    </source>
</evidence>
<accession>A0A942WVS0</accession>
<comment type="caution">
    <text evidence="3">The sequence shown here is derived from an EMBL/GenBank/DDBJ whole genome shotgun (WGS) entry which is preliminary data.</text>
</comment>
<feature type="region of interest" description="Disordered" evidence="2">
    <location>
        <begin position="236"/>
        <end position="296"/>
    </location>
</feature>
<feature type="compositionally biased region" description="Acidic residues" evidence="2">
    <location>
        <begin position="269"/>
        <end position="294"/>
    </location>
</feature>
<sequence length="521" mass="61601">MAKIAKKFRNIPLKFELKKEFELKEDDIRYSLAKLYIMHDGRNYNGSSFSKEVIEACKHTAYNMPIIGYIEDGDFSDHRYEIEKDENGEYQYVCKEQAIGVIPESADLYMEEIIGDDGIKRNYLVADNVIIWRKWNDVNKIFDSESQKWHSCELSDNYVGNYDKEKNEFVFEKFEFFGFTVLGDKYSPAMKDSNIEIKQFAKVNTEVIEENLSKFKKYFAKEVEKLKIKDNKNFEEENQETEVVEESVNENESNEVVDNQEDQVKDNSSEEENLDNETDILEDENNEENQEEVQEFSNKREFKFTLSHEDIRCKLYNKLWDVEDADGDWYFIHKTTNDYFVYMNYDNDVVYKQNYIIEDDEVSFVGEREKLYYILVDEETYNNMGSKTYSQLEVELGQSAIELNDLKSKFDKLEKENSALKEFELNIRKEKVKAEIDQIISKFTALNEIEYAGLRDKAYNLKITKDELEEKLFALVGRKNFSLVNNDITNKTNQRVFTLNLNGDQPKCPYEGIEDLFVKNN</sequence>
<feature type="compositionally biased region" description="Acidic residues" evidence="2">
    <location>
        <begin position="236"/>
        <end position="261"/>
    </location>
</feature>